<accession>A0A1Y3GBL7</accession>
<evidence type="ECO:0000313" key="3">
    <source>
        <dbReference type="Proteomes" id="UP000195137"/>
    </source>
</evidence>
<reference evidence="2 3" key="1">
    <citation type="submission" date="2016-12" db="EMBL/GenBank/DDBJ databases">
        <title>Discovery of methanogenic haloarchaea.</title>
        <authorList>
            <person name="Sorokin D.Y."/>
            <person name="Makarova K.S."/>
            <person name="Abbas B."/>
            <person name="Ferrer M."/>
            <person name="Golyshin P.N."/>
        </authorList>
    </citation>
    <scope>NUCLEOTIDE SEQUENCE [LARGE SCALE GENOMIC DNA]</scope>
    <source>
        <strain evidence="2">AMET1</strain>
    </source>
</reference>
<evidence type="ECO:0000313" key="2">
    <source>
        <dbReference type="EMBL" id="OUJ18861.1"/>
    </source>
</evidence>
<dbReference type="SUPFAM" id="SSF56281">
    <property type="entry name" value="Metallo-hydrolase/oxidoreductase"/>
    <property type="match status" value="1"/>
</dbReference>
<protein>
    <submittedName>
        <fullName evidence="2">Ribonuclease Z beta-lactamase superfamily hydrolase</fullName>
    </submittedName>
</protein>
<dbReference type="PANTHER" id="PTHR46018">
    <property type="entry name" value="ZINC PHOSPHODIESTERASE ELAC PROTEIN 1"/>
    <property type="match status" value="1"/>
</dbReference>
<comment type="caution">
    <text evidence="2">The sequence shown here is derived from an EMBL/GenBank/DDBJ whole genome shotgun (WGS) entry which is preliminary data.</text>
</comment>
<dbReference type="GO" id="GO:0042781">
    <property type="term" value="F:3'-tRNA processing endoribonuclease activity"/>
    <property type="evidence" value="ECO:0007669"/>
    <property type="project" value="TreeGrafter"/>
</dbReference>
<dbReference type="AlphaFoldDB" id="A0A1Y3GBL7"/>
<dbReference type="Pfam" id="PF12706">
    <property type="entry name" value="Lactamase_B_2"/>
    <property type="match status" value="1"/>
</dbReference>
<name>A0A1Y3GBL7_9EURY</name>
<dbReference type="Gene3D" id="3.60.15.10">
    <property type="entry name" value="Ribonuclease Z/Hydroxyacylglutathione hydrolase-like"/>
    <property type="match status" value="1"/>
</dbReference>
<dbReference type="OrthoDB" id="73420at2157"/>
<dbReference type="RefSeq" id="WP_086636915.1">
    <property type="nucleotide sequence ID" value="NZ_MRZU01000003.1"/>
</dbReference>
<organism evidence="2 3">
    <name type="scientific">Methanonatronarchaeum thermophilum</name>
    <dbReference type="NCBI Taxonomy" id="1927129"/>
    <lineage>
        <taxon>Archaea</taxon>
        <taxon>Methanobacteriati</taxon>
        <taxon>Methanobacteriota</taxon>
        <taxon>Methanonatronarchaeia</taxon>
        <taxon>Methanonatronarchaeales</taxon>
        <taxon>Methanonatronarchaeaceae</taxon>
        <taxon>Methanonatronarchaeum</taxon>
    </lineage>
</organism>
<gene>
    <name evidence="2" type="ORF">AMET1_0512</name>
</gene>
<keyword evidence="3" id="KW-1185">Reference proteome</keyword>
<dbReference type="PANTHER" id="PTHR46018:SF3">
    <property type="entry name" value="ARYLSULFATASE"/>
    <property type="match status" value="1"/>
</dbReference>
<sequence>MTKTTFLGTGWAVPTKKRSSTSILIQPKNILIDCGGDIAHKLTKKDIPLTEIKDILLTHAHTDHINGLPGLLQASWLSGQKENIKITSTPKAIKKTKKIIKSHEFNFPFEIKYQKITGKGKLDNNVKYTEVKHKDQALAYRYKNITYSGDTKPCQNLNKLAKNTNLLIHEATFPTGQEKQAHQTGHSTIADAIKTAQKTKTKKLAIIHHKPKINIKKQIKQTKKELKAKKINIKIPKDLDTIKTK</sequence>
<evidence type="ECO:0000259" key="1">
    <source>
        <dbReference type="SMART" id="SM00849"/>
    </source>
</evidence>
<proteinExistence type="predicted"/>
<feature type="domain" description="Metallo-beta-lactamase" evidence="1">
    <location>
        <begin position="19"/>
        <end position="208"/>
    </location>
</feature>
<dbReference type="InterPro" id="IPR036866">
    <property type="entry name" value="RibonucZ/Hydroxyglut_hydro"/>
</dbReference>
<keyword evidence="2" id="KW-0378">Hydrolase</keyword>
<dbReference type="Proteomes" id="UP000195137">
    <property type="component" value="Unassembled WGS sequence"/>
</dbReference>
<dbReference type="EMBL" id="MRZU01000003">
    <property type="protein sequence ID" value="OUJ18861.1"/>
    <property type="molecule type" value="Genomic_DNA"/>
</dbReference>
<dbReference type="InterPro" id="IPR001279">
    <property type="entry name" value="Metallo-B-lactamas"/>
</dbReference>
<dbReference type="SMART" id="SM00849">
    <property type="entry name" value="Lactamase_B"/>
    <property type="match status" value="1"/>
</dbReference>